<comment type="caution">
    <text evidence="1">The sequence shown here is derived from an EMBL/GenBank/DDBJ whole genome shotgun (WGS) entry which is preliminary data.</text>
</comment>
<proteinExistence type="predicted"/>
<sequence length="42" mass="4365">MVEATEESGAYALGVDALCMFLADPAAFQALVDQNNTAETAD</sequence>
<reference evidence="1" key="1">
    <citation type="submission" date="2019-08" db="EMBL/GenBank/DDBJ databases">
        <authorList>
            <person name="Kucharzyk K."/>
            <person name="Murdoch R.W."/>
            <person name="Higgins S."/>
            <person name="Loffler F."/>
        </authorList>
    </citation>
    <scope>NUCLEOTIDE SEQUENCE</scope>
</reference>
<organism evidence="1">
    <name type="scientific">bioreactor metagenome</name>
    <dbReference type="NCBI Taxonomy" id="1076179"/>
    <lineage>
        <taxon>unclassified sequences</taxon>
        <taxon>metagenomes</taxon>
        <taxon>ecological metagenomes</taxon>
    </lineage>
</organism>
<gene>
    <name evidence="1" type="ORF">SDC9_62010</name>
</gene>
<protein>
    <submittedName>
        <fullName evidence="1">Uncharacterized protein</fullName>
    </submittedName>
</protein>
<name>A0A644XHS2_9ZZZZ</name>
<accession>A0A644XHS2</accession>
<dbReference type="EMBL" id="VSSQ01002477">
    <property type="protein sequence ID" value="MPM15639.1"/>
    <property type="molecule type" value="Genomic_DNA"/>
</dbReference>
<evidence type="ECO:0000313" key="1">
    <source>
        <dbReference type="EMBL" id="MPM15639.1"/>
    </source>
</evidence>
<dbReference type="AlphaFoldDB" id="A0A644XHS2"/>